<gene>
    <name evidence="7" type="primary">At1g31730</name>
    <name evidence="7" type="ORF">TNIN_65761</name>
</gene>
<dbReference type="SUPFAM" id="SSF48371">
    <property type="entry name" value="ARM repeat"/>
    <property type="match status" value="1"/>
</dbReference>
<evidence type="ECO:0000313" key="7">
    <source>
        <dbReference type="EMBL" id="GFY47195.1"/>
    </source>
</evidence>
<evidence type="ECO:0000256" key="4">
    <source>
        <dbReference type="ARBA" id="ARBA00023136"/>
    </source>
</evidence>
<evidence type="ECO:0000256" key="5">
    <source>
        <dbReference type="SAM" id="MobiDB-lite"/>
    </source>
</evidence>
<dbReference type="InterPro" id="IPR011989">
    <property type="entry name" value="ARM-like"/>
</dbReference>
<dbReference type="InterPro" id="IPR050840">
    <property type="entry name" value="Adaptor_Complx_Large_Subunit"/>
</dbReference>
<feature type="domain" description="Clathrin/coatomer adaptor adaptin-like N-terminal" evidence="6">
    <location>
        <begin position="65"/>
        <end position="495"/>
    </location>
</feature>
<dbReference type="PANTHER" id="PTHR22780">
    <property type="entry name" value="ADAPTIN, ALPHA/GAMMA/EPSILON"/>
    <property type="match status" value="1"/>
</dbReference>
<reference evidence="7" key="1">
    <citation type="submission" date="2020-08" db="EMBL/GenBank/DDBJ databases">
        <title>Multicomponent nature underlies the extraordinary mechanical properties of spider dragline silk.</title>
        <authorList>
            <person name="Kono N."/>
            <person name="Nakamura H."/>
            <person name="Mori M."/>
            <person name="Yoshida Y."/>
            <person name="Ohtoshi R."/>
            <person name="Malay A.D."/>
            <person name="Moran D.A.P."/>
            <person name="Tomita M."/>
            <person name="Numata K."/>
            <person name="Arakawa K."/>
        </authorList>
    </citation>
    <scope>NUCLEOTIDE SEQUENCE</scope>
</reference>
<dbReference type="GO" id="GO:0012505">
    <property type="term" value="C:endomembrane system"/>
    <property type="evidence" value="ECO:0007669"/>
    <property type="project" value="UniProtKB-SubCell"/>
</dbReference>
<keyword evidence="8" id="KW-1185">Reference proteome</keyword>
<dbReference type="GO" id="GO:0030117">
    <property type="term" value="C:membrane coat"/>
    <property type="evidence" value="ECO:0007669"/>
    <property type="project" value="InterPro"/>
</dbReference>
<feature type="compositionally biased region" description="Polar residues" evidence="5">
    <location>
        <begin position="688"/>
        <end position="697"/>
    </location>
</feature>
<accession>A0A8X6X5B6</accession>
<keyword evidence="2" id="KW-0813">Transport</keyword>
<dbReference type="EMBL" id="BMAV01005816">
    <property type="protein sequence ID" value="GFY47195.1"/>
    <property type="molecule type" value="Genomic_DNA"/>
</dbReference>
<dbReference type="Pfam" id="PF01602">
    <property type="entry name" value="Adaptin_N"/>
    <property type="match status" value="1"/>
</dbReference>
<keyword evidence="4" id="KW-0472">Membrane</keyword>
<name>A0A8X6X5B6_9ARAC</name>
<dbReference type="InterPro" id="IPR016024">
    <property type="entry name" value="ARM-type_fold"/>
</dbReference>
<keyword evidence="3" id="KW-0653">Protein transport</keyword>
<evidence type="ECO:0000313" key="8">
    <source>
        <dbReference type="Proteomes" id="UP000886998"/>
    </source>
</evidence>
<dbReference type="Gene3D" id="1.25.10.10">
    <property type="entry name" value="Leucine-rich Repeat Variant"/>
    <property type="match status" value="1"/>
</dbReference>
<protein>
    <submittedName>
        <fullName evidence="7">AP-4 complex subunit epsilon</fullName>
    </submittedName>
</protein>
<dbReference type="GO" id="GO:0006886">
    <property type="term" value="P:intracellular protein transport"/>
    <property type="evidence" value="ECO:0007669"/>
    <property type="project" value="InterPro"/>
</dbReference>
<comment type="subcellular location">
    <subcellularLocation>
        <location evidence="1">Endomembrane system</location>
    </subcellularLocation>
</comment>
<dbReference type="OrthoDB" id="29308at2759"/>
<feature type="compositionally biased region" description="Basic and acidic residues" evidence="5">
    <location>
        <begin position="723"/>
        <end position="733"/>
    </location>
</feature>
<sequence>MARFVGKTFESLNSMLSSSGLFLNIQDKTSTKLIPWNVDTKGFIRKLKNVESKKDEEDIIQSYLSAIEKRLSEPDVPNSEIDEMIKLCMTCETMGYPTPFIYVHCLKLAQKGNLQEKHTGYSAATFFLHPHHELVILLINTMQKDLCSSNYVEVLFALSSICSLINVETVHNVLHLVEDKLNHEKSSVRKSAILTLGHCLLLINSQSAYQMSIPKLEKALTDSELEVVSAAVSTLYKIIQELSCDFTYLIKSLVELQDQILLRRVPRSMVYCDIPAPWLQLDILKLLNLLCKEPEHYEAVTTILKKTLQQVGLQNTLSHAIMYQVIEAITCITPSSELVEMILSSVSTFLKSKNINLKLMGIEGMIVIVKRLRPSITVAQQEIVLECLQLPDETLKLKTLELLFHLANPSNVQAICKKLLEFLVATSNDDKKKELALKVLQLALKFVDRQDWFISISLSVLMEADKLLPPSAIYNLINIISKDASFREITKKLCLEKCKQKQHLKSSVLKLTASVLSTSTEFEEFLPLLLPVADEEATSWLLVSLMEVLLKSKEISPNFAIFLKNLEIKYEYPSEVLKQLLKIVESISSLGNINLNEEADPSLTFLDSFVIQALESSGSCYLPSSCRSVTLSIDESTDDFKENNFECSEVSFAQDSVNSPSEKSLTYSEFSSPSTSFQSLTGEKDMQLPSTPVSKTIWTEEGRKSMKNKQGSNSSEIDATKSTQKEQSDDLKDLFAGIS</sequence>
<feature type="compositionally biased region" description="Polar residues" evidence="5">
    <location>
        <begin position="708"/>
        <end position="722"/>
    </location>
</feature>
<evidence type="ECO:0000256" key="2">
    <source>
        <dbReference type="ARBA" id="ARBA00022448"/>
    </source>
</evidence>
<comment type="caution">
    <text evidence="7">The sequence shown here is derived from an EMBL/GenBank/DDBJ whole genome shotgun (WGS) entry which is preliminary data.</text>
</comment>
<evidence type="ECO:0000259" key="6">
    <source>
        <dbReference type="Pfam" id="PF01602"/>
    </source>
</evidence>
<evidence type="ECO:0000256" key="1">
    <source>
        <dbReference type="ARBA" id="ARBA00004308"/>
    </source>
</evidence>
<dbReference type="AlphaFoldDB" id="A0A8X6X5B6"/>
<dbReference type="GO" id="GO:0016192">
    <property type="term" value="P:vesicle-mediated transport"/>
    <property type="evidence" value="ECO:0007669"/>
    <property type="project" value="InterPro"/>
</dbReference>
<evidence type="ECO:0000256" key="3">
    <source>
        <dbReference type="ARBA" id="ARBA00022927"/>
    </source>
</evidence>
<organism evidence="7 8">
    <name type="scientific">Trichonephila inaurata madagascariensis</name>
    <dbReference type="NCBI Taxonomy" id="2747483"/>
    <lineage>
        <taxon>Eukaryota</taxon>
        <taxon>Metazoa</taxon>
        <taxon>Ecdysozoa</taxon>
        <taxon>Arthropoda</taxon>
        <taxon>Chelicerata</taxon>
        <taxon>Arachnida</taxon>
        <taxon>Araneae</taxon>
        <taxon>Araneomorphae</taxon>
        <taxon>Entelegynae</taxon>
        <taxon>Araneoidea</taxon>
        <taxon>Nephilidae</taxon>
        <taxon>Trichonephila</taxon>
        <taxon>Trichonephila inaurata</taxon>
    </lineage>
</organism>
<dbReference type="Proteomes" id="UP000886998">
    <property type="component" value="Unassembled WGS sequence"/>
</dbReference>
<dbReference type="InterPro" id="IPR002553">
    <property type="entry name" value="Clathrin/coatomer_adapt-like_N"/>
</dbReference>
<feature type="region of interest" description="Disordered" evidence="5">
    <location>
        <begin position="676"/>
        <end position="739"/>
    </location>
</feature>
<proteinExistence type="predicted"/>